<keyword evidence="3" id="KW-1185">Reference proteome</keyword>
<feature type="compositionally biased region" description="Gly residues" evidence="1">
    <location>
        <begin position="116"/>
        <end position="127"/>
    </location>
</feature>
<dbReference type="OrthoDB" id="2414538at2759"/>
<feature type="non-terminal residue" evidence="2">
    <location>
        <position position="1"/>
    </location>
</feature>
<evidence type="ECO:0000313" key="2">
    <source>
        <dbReference type="EMBL" id="KAF5178585.1"/>
    </source>
</evidence>
<proteinExistence type="predicted"/>
<sequence>MEAELYCKAVANGLTVADLEILFGRLWTQCQECHGSLHQDVLCTRFVHLYLTLYGFFDVIPDWIEQGVDCSNKKSSLEVSSMQKNGDSNVKDAEVTNLVNGKELGFHGGNPNDMAGGSGHANEGGGNTTNPNVAADGIKESWSSILGRHAMSKKNLPFYAPTIVEGAMISIDVEEDEMGADKKEETINEATSNPADGDNKQCNEKVAVEDEVEKLGDNEEWETPNKKHTTRAATVVECRNNGVEERRAIRELVKVSIAEESYMKQRSRDTTITLGDSNTSYFFKSVKERQMRNKISCLTDGQGNTMVDMEAIGAACVSYYKDIYSPDEMPELNFTCFDQLPAERRINEDMTHSLIVEVTRDEITEALSKIDIDKAPGSDGYTSQFL</sequence>
<feature type="region of interest" description="Disordered" evidence="1">
    <location>
        <begin position="104"/>
        <end position="135"/>
    </location>
</feature>
<reference evidence="2 3" key="1">
    <citation type="submission" date="2020-06" db="EMBL/GenBank/DDBJ databases">
        <title>Transcriptomic and genomic resources for Thalictrum thalictroides and T. hernandezii: Facilitating candidate gene discovery in an emerging model plant lineage.</title>
        <authorList>
            <person name="Arias T."/>
            <person name="Riano-Pachon D.M."/>
            <person name="Di Stilio V.S."/>
        </authorList>
    </citation>
    <scope>NUCLEOTIDE SEQUENCE [LARGE SCALE GENOMIC DNA]</scope>
    <source>
        <strain evidence="3">cv. WT478/WT964</strain>
        <tissue evidence="2">Leaves</tissue>
    </source>
</reference>
<evidence type="ECO:0000313" key="3">
    <source>
        <dbReference type="Proteomes" id="UP000554482"/>
    </source>
</evidence>
<organism evidence="2 3">
    <name type="scientific">Thalictrum thalictroides</name>
    <name type="common">Rue-anemone</name>
    <name type="synonym">Anemone thalictroides</name>
    <dbReference type="NCBI Taxonomy" id="46969"/>
    <lineage>
        <taxon>Eukaryota</taxon>
        <taxon>Viridiplantae</taxon>
        <taxon>Streptophyta</taxon>
        <taxon>Embryophyta</taxon>
        <taxon>Tracheophyta</taxon>
        <taxon>Spermatophyta</taxon>
        <taxon>Magnoliopsida</taxon>
        <taxon>Ranunculales</taxon>
        <taxon>Ranunculaceae</taxon>
        <taxon>Thalictroideae</taxon>
        <taxon>Thalictrum</taxon>
    </lineage>
</organism>
<protein>
    <submittedName>
        <fullName evidence="2">Uncharacterized protein</fullName>
    </submittedName>
</protein>
<dbReference type="EMBL" id="JABWDY010039900">
    <property type="protein sequence ID" value="KAF5178585.1"/>
    <property type="molecule type" value="Genomic_DNA"/>
</dbReference>
<name>A0A7J6V384_THATH</name>
<comment type="caution">
    <text evidence="2">The sequence shown here is derived from an EMBL/GenBank/DDBJ whole genome shotgun (WGS) entry which is preliminary data.</text>
</comment>
<dbReference type="AlphaFoldDB" id="A0A7J6V384"/>
<dbReference type="Proteomes" id="UP000554482">
    <property type="component" value="Unassembled WGS sequence"/>
</dbReference>
<accession>A0A7J6V384</accession>
<gene>
    <name evidence="2" type="ORF">FRX31_031826</name>
</gene>
<evidence type="ECO:0000256" key="1">
    <source>
        <dbReference type="SAM" id="MobiDB-lite"/>
    </source>
</evidence>